<dbReference type="Gene3D" id="1.25.40.10">
    <property type="entry name" value="Tetratricopeptide repeat domain"/>
    <property type="match status" value="2"/>
</dbReference>
<dbReference type="GO" id="GO:0051301">
    <property type="term" value="P:cell division"/>
    <property type="evidence" value="ECO:0007669"/>
    <property type="project" value="TreeGrafter"/>
</dbReference>
<dbReference type="PANTHER" id="PTHR12558">
    <property type="entry name" value="CELL DIVISION CYCLE 16,23,27"/>
    <property type="match status" value="1"/>
</dbReference>
<dbReference type="InterPro" id="IPR011990">
    <property type="entry name" value="TPR-like_helical_dom_sf"/>
</dbReference>
<dbReference type="PROSITE" id="PS50005">
    <property type="entry name" value="TPR"/>
    <property type="match status" value="1"/>
</dbReference>
<dbReference type="SUPFAM" id="SSF48452">
    <property type="entry name" value="TPR-like"/>
    <property type="match status" value="1"/>
</dbReference>
<evidence type="ECO:0000313" key="6">
    <source>
        <dbReference type="EMBL" id="GIQ86069.1"/>
    </source>
</evidence>
<dbReference type="SMART" id="SM00028">
    <property type="entry name" value="TPR"/>
    <property type="match status" value="5"/>
</dbReference>
<evidence type="ECO:0000256" key="2">
    <source>
        <dbReference type="PROSITE-ProRule" id="PRU00339"/>
    </source>
</evidence>
<dbReference type="GO" id="GO:0005680">
    <property type="term" value="C:anaphase-promoting complex"/>
    <property type="evidence" value="ECO:0007669"/>
    <property type="project" value="TreeGrafter"/>
</dbReference>
<sequence length="662" mass="69604">MDSGREDETLSQELLDASRQLHAAGYNSSALWLLAQFPDTDCECTIDSLRSLAALGARNYIRSSTPSAPVLAAEASTVTRKCWPLPRLPPLPTPTVCDADPISLYLKGAGLIRSGQRETGLTCLVEALLLDPFLVPAVLLLVPCVVSSQELLGLGLLSPSAHPWLHLVHVEVCLALTETAAAQQVLDSMSDGVSLTIRSSLYGQYLQGLVAYQLRDLPRALSLLDGCVKACPTFGPACVVLSNILFVMSDAEGLFRLASYLQAEVPTLPHTLIALGNAHSLKGSGQAALRAFVAALRMDPSQGAVWALVGHEALELKRLPLALSAYRRAHALLPGDYNPSMCLSQAYLVASQPRMALHYADEAIRLNKADPRLWQWKAKVLDHLSEPRLSLQCMRVASTLEAPTGRRRALLSLGIKAVRMGFQEEGVAYLGGLFQDVSAARESGQTVPLEPQALAEGLTSLMRLQLDRHCTQGLREAIDCARWLTPEVRAGLDPLLSEAASLVAASDHGHGVGVSGASAGITGPGASVSLAMGLQGRVPGDVMVPPASLSPMLSPSLSMGLSPSLSPQGMDSMAVSPTCSIVDVADNREGMGSMLSARGGMSSLSALGAQTPSVGGPHLDSMHHTLTDTPAEGGASSGSASPSVLMGSMGSFTNSFSSMVFD</sequence>
<comment type="caution">
    <text evidence="5">The sequence shown here is derived from an EMBL/GenBank/DDBJ whole genome shotgun (WGS) entry which is preliminary data.</text>
</comment>
<protein>
    <submittedName>
        <fullName evidence="5">Uncharacterized protein</fullName>
    </submittedName>
</protein>
<dbReference type="EMBL" id="BDIP01001584">
    <property type="protein sequence ID" value="GIQ84704.1"/>
    <property type="molecule type" value="Genomic_DNA"/>
</dbReference>
<dbReference type="GO" id="GO:0045842">
    <property type="term" value="P:positive regulation of mitotic metaphase/anaphase transition"/>
    <property type="evidence" value="ECO:0007669"/>
    <property type="project" value="TreeGrafter"/>
</dbReference>
<dbReference type="GO" id="GO:0016567">
    <property type="term" value="P:protein ubiquitination"/>
    <property type="evidence" value="ECO:0007669"/>
    <property type="project" value="TreeGrafter"/>
</dbReference>
<reference evidence="5" key="1">
    <citation type="submission" date="2016-10" db="EMBL/GenBank/DDBJ databases">
        <authorList>
            <person name="Tanifuji G."/>
            <person name="Kume K."/>
            <person name="Nakayama T."/>
            <person name="Takabayashi S."/>
            <person name="Hashimoto T."/>
        </authorList>
    </citation>
    <scope>NUCLEOTIDE SEQUENCE</scope>
    <source>
        <strain evidence="5">NY0173</strain>
    </source>
</reference>
<feature type="repeat" description="TPR" evidence="2">
    <location>
        <begin position="269"/>
        <end position="302"/>
    </location>
</feature>
<dbReference type="EMBL" id="BDIP01001232">
    <property type="protein sequence ID" value="GIQ83918.1"/>
    <property type="molecule type" value="Genomic_DNA"/>
</dbReference>
<evidence type="ECO:0000313" key="4">
    <source>
        <dbReference type="EMBL" id="GIQ83918.1"/>
    </source>
</evidence>
<dbReference type="Proteomes" id="UP000265618">
    <property type="component" value="Unassembled WGS sequence"/>
</dbReference>
<evidence type="ECO:0000313" key="7">
    <source>
        <dbReference type="Proteomes" id="UP000265618"/>
    </source>
</evidence>
<proteinExistence type="predicted"/>
<keyword evidence="1 2" id="KW-0802">TPR repeat</keyword>
<dbReference type="AlphaFoldDB" id="A0A9K3GI26"/>
<dbReference type="InterPro" id="IPR019734">
    <property type="entry name" value="TPR_rpt"/>
</dbReference>
<dbReference type="GO" id="GO:0031145">
    <property type="term" value="P:anaphase-promoting complex-dependent catabolic process"/>
    <property type="evidence" value="ECO:0007669"/>
    <property type="project" value="TreeGrafter"/>
</dbReference>
<feature type="compositionally biased region" description="Low complexity" evidence="3">
    <location>
        <begin position="630"/>
        <end position="642"/>
    </location>
</feature>
<dbReference type="OrthoDB" id="10262026at2759"/>
<organism evidence="5 7">
    <name type="scientific">Kipferlia bialata</name>
    <dbReference type="NCBI Taxonomy" id="797122"/>
    <lineage>
        <taxon>Eukaryota</taxon>
        <taxon>Metamonada</taxon>
        <taxon>Carpediemonas-like organisms</taxon>
        <taxon>Kipferlia</taxon>
    </lineage>
</organism>
<name>A0A9K3GI26_9EUKA</name>
<feature type="region of interest" description="Disordered" evidence="3">
    <location>
        <begin position="609"/>
        <end position="642"/>
    </location>
</feature>
<reference evidence="5 7" key="2">
    <citation type="journal article" date="2018" name="PLoS ONE">
        <title>The draft genome of Kipferlia bialata reveals reductive genome evolution in fornicate parasites.</title>
        <authorList>
            <person name="Tanifuji G."/>
            <person name="Takabayashi S."/>
            <person name="Kume K."/>
            <person name="Takagi M."/>
            <person name="Nakayama T."/>
            <person name="Kamikawa R."/>
            <person name="Inagaki Y."/>
            <person name="Hashimoto T."/>
        </authorList>
    </citation>
    <scope>NUCLEOTIDE SEQUENCE [LARGE SCALE GENOMIC DNA]</scope>
    <source>
        <strain evidence="5">NY0173</strain>
    </source>
</reference>
<dbReference type="EMBL" id="BDIP01002297">
    <property type="protein sequence ID" value="GIQ86069.1"/>
    <property type="molecule type" value="Genomic_DNA"/>
</dbReference>
<gene>
    <name evidence="4" type="ORF">KIPB_005324</name>
    <name evidence="5" type="ORF">KIPB_006252</name>
    <name evidence="6" type="ORF">KIPB_007849</name>
</gene>
<keyword evidence="7" id="KW-1185">Reference proteome</keyword>
<dbReference type="PANTHER" id="PTHR12558:SF10">
    <property type="entry name" value="CELL DIVISION CYCLE PROTEIN 23 HOMOLOG"/>
    <property type="match status" value="1"/>
</dbReference>
<evidence type="ECO:0000256" key="1">
    <source>
        <dbReference type="ARBA" id="ARBA00022803"/>
    </source>
</evidence>
<evidence type="ECO:0000256" key="3">
    <source>
        <dbReference type="SAM" id="MobiDB-lite"/>
    </source>
</evidence>
<evidence type="ECO:0000313" key="5">
    <source>
        <dbReference type="EMBL" id="GIQ84704.1"/>
    </source>
</evidence>
<accession>A0A9K3GI26</accession>